<dbReference type="STRING" id="441959.B8MM55"/>
<dbReference type="RefSeq" id="XP_002485805.1">
    <property type="nucleotide sequence ID" value="XM_002485760.1"/>
</dbReference>
<name>B8MM55_TALSN</name>
<accession>B8MM55</accession>
<dbReference type="SUPFAM" id="SSF53474">
    <property type="entry name" value="alpha/beta-Hydrolases"/>
    <property type="match status" value="1"/>
</dbReference>
<evidence type="ECO:0008006" key="3">
    <source>
        <dbReference type="Google" id="ProtNLM"/>
    </source>
</evidence>
<sequence>MNSHSLYTRDPDLSRFRFLRYNQIGHGELICWIGISMGAATGVCFVTRNPGVVKRLVVADTITSSPDSAGVPDLFVGRAEIARKEEDAIENLTETTLERWFSQQWRDSNPAEVERMRQLMRTTSRGGFIACCNALSHASFDLRPLLRNVGSSVEASSLIAGEQDANIPETMNVMRQEISAGSTGPQQEHLIIIKGAGHVPVVDGSSQFKHEVLNFLAEGSPKV</sequence>
<dbReference type="Proteomes" id="UP000001745">
    <property type="component" value="Unassembled WGS sequence"/>
</dbReference>
<dbReference type="GeneID" id="8108463"/>
<evidence type="ECO:0000313" key="1">
    <source>
        <dbReference type="EMBL" id="EED13567.1"/>
    </source>
</evidence>
<keyword evidence="2" id="KW-1185">Reference proteome</keyword>
<dbReference type="OMA" id="FEACCNA"/>
<dbReference type="PhylomeDB" id="B8MM55"/>
<gene>
    <name evidence="1" type="ORF">TSTA_098240</name>
</gene>
<reference evidence="2" key="1">
    <citation type="journal article" date="2015" name="Genome Announc.">
        <title>Genome sequence of the AIDS-associated pathogen Penicillium marneffei (ATCC18224) and its near taxonomic relative Talaromyces stipitatus (ATCC10500).</title>
        <authorList>
            <person name="Nierman W.C."/>
            <person name="Fedorova-Abrams N.D."/>
            <person name="Andrianopoulos A."/>
        </authorList>
    </citation>
    <scope>NUCLEOTIDE SEQUENCE [LARGE SCALE GENOMIC DNA]</scope>
    <source>
        <strain evidence="2">ATCC 10500 / CBS 375.48 / QM 6759 / NRRL 1006</strain>
    </source>
</reference>
<proteinExistence type="predicted"/>
<evidence type="ECO:0000313" key="2">
    <source>
        <dbReference type="Proteomes" id="UP000001745"/>
    </source>
</evidence>
<organism evidence="1 2">
    <name type="scientific">Talaromyces stipitatus (strain ATCC 10500 / CBS 375.48 / QM 6759 / NRRL 1006)</name>
    <name type="common">Penicillium stipitatum</name>
    <dbReference type="NCBI Taxonomy" id="441959"/>
    <lineage>
        <taxon>Eukaryota</taxon>
        <taxon>Fungi</taxon>
        <taxon>Dikarya</taxon>
        <taxon>Ascomycota</taxon>
        <taxon>Pezizomycotina</taxon>
        <taxon>Eurotiomycetes</taxon>
        <taxon>Eurotiomycetidae</taxon>
        <taxon>Eurotiales</taxon>
        <taxon>Trichocomaceae</taxon>
        <taxon>Talaromyces</taxon>
        <taxon>Talaromyces sect. Talaromyces</taxon>
    </lineage>
</organism>
<dbReference type="eggNOG" id="ENOG502SKXK">
    <property type="taxonomic scope" value="Eukaryota"/>
</dbReference>
<dbReference type="InterPro" id="IPR029058">
    <property type="entry name" value="AB_hydrolase_fold"/>
</dbReference>
<protein>
    <recommendedName>
        <fullName evidence="3">AB hydrolase-1 domain-containing protein</fullName>
    </recommendedName>
</protein>
<dbReference type="EMBL" id="EQ962658">
    <property type="protein sequence ID" value="EED13567.1"/>
    <property type="molecule type" value="Genomic_DNA"/>
</dbReference>
<dbReference type="VEuPathDB" id="FungiDB:TSTA_098240"/>
<dbReference type="OrthoDB" id="2851338at2759"/>
<dbReference type="AlphaFoldDB" id="B8MM55"/>
<dbReference type="Gene3D" id="3.40.50.1820">
    <property type="entry name" value="alpha/beta hydrolase"/>
    <property type="match status" value="1"/>
</dbReference>
<dbReference type="InParanoid" id="B8MM55"/>
<dbReference type="HOGENOM" id="CLU_1240849_0_0_1"/>